<evidence type="ECO:0000313" key="2">
    <source>
        <dbReference type="Proteomes" id="UP000262621"/>
    </source>
</evidence>
<evidence type="ECO:0000313" key="1">
    <source>
        <dbReference type="EMBL" id="RFS46995.1"/>
    </source>
</evidence>
<protein>
    <recommendedName>
        <fullName evidence="3">XRE family transcriptional regulator</fullName>
    </recommendedName>
</protein>
<keyword evidence="2" id="KW-1185">Reference proteome</keyword>
<dbReference type="EMBL" id="QVFU01000005">
    <property type="protein sequence ID" value="RFS46995.1"/>
    <property type="molecule type" value="Genomic_DNA"/>
</dbReference>
<dbReference type="AlphaFoldDB" id="A0A372G1R2"/>
<reference evidence="1 2" key="1">
    <citation type="submission" date="2018-08" db="EMBL/GenBank/DDBJ databases">
        <title>Verrucosispora craniellae sp. nov., isolated from a marine sponge in the South China Sea.</title>
        <authorList>
            <person name="Li L."/>
            <person name="Lin H.W."/>
        </authorList>
    </citation>
    <scope>NUCLEOTIDE SEQUENCE [LARGE SCALE GENOMIC DNA]</scope>
    <source>
        <strain evidence="1 2">LHW63014</strain>
    </source>
</reference>
<dbReference type="RefSeq" id="WP_117227246.1">
    <property type="nucleotide sequence ID" value="NZ_CP061725.1"/>
</dbReference>
<dbReference type="InterPro" id="IPR010982">
    <property type="entry name" value="Lambda_DNA-bd_dom_sf"/>
</dbReference>
<dbReference type="Proteomes" id="UP000262621">
    <property type="component" value="Unassembled WGS sequence"/>
</dbReference>
<dbReference type="Gene3D" id="1.10.260.40">
    <property type="entry name" value="lambda repressor-like DNA-binding domains"/>
    <property type="match status" value="1"/>
</dbReference>
<evidence type="ECO:0008006" key="3">
    <source>
        <dbReference type="Google" id="ProtNLM"/>
    </source>
</evidence>
<comment type="caution">
    <text evidence="1">The sequence shown here is derived from an EMBL/GenBank/DDBJ whole genome shotgun (WGS) entry which is preliminary data.</text>
</comment>
<accession>A0A372G1R2</accession>
<dbReference type="GO" id="GO:0003677">
    <property type="term" value="F:DNA binding"/>
    <property type="evidence" value="ECO:0007669"/>
    <property type="project" value="InterPro"/>
</dbReference>
<organism evidence="1 2">
    <name type="scientific">Micromonospora craniellae</name>
    <dbReference type="NCBI Taxonomy" id="2294034"/>
    <lineage>
        <taxon>Bacteria</taxon>
        <taxon>Bacillati</taxon>
        <taxon>Actinomycetota</taxon>
        <taxon>Actinomycetes</taxon>
        <taxon>Micromonosporales</taxon>
        <taxon>Micromonosporaceae</taxon>
        <taxon>Micromonospora</taxon>
    </lineage>
</organism>
<gene>
    <name evidence="1" type="ORF">D0Q02_07480</name>
</gene>
<proteinExistence type="predicted"/>
<sequence length="151" mass="17562">MVGEVDVNEWAKVVQELLDSKTKSKKAPFARAVGVDVRTVSNWLDRAVAVRETNVRRVAETFDLNPISLLLRVGVLQSADLPYQPTDEEIDEEQRKVLETDLDDETKAEILQQLEEMRAADERLIVEQRERDKQRRMRELTFRIEQARRTA</sequence>
<name>A0A372G1R2_9ACTN</name>
<dbReference type="OrthoDB" id="8438314at2"/>